<dbReference type="EMBL" id="JACIEX010000005">
    <property type="protein sequence ID" value="MBB4094083.1"/>
    <property type="molecule type" value="Genomic_DNA"/>
</dbReference>
<sequence length="83" mass="9362">MIPGDPLSGSGLPKCNDVFERRGAFPVFPTRDSRLTDLGHPSKFRLVGLEYLMSEEKYLLHAANLSVRGLFVNYKYPQTEVDC</sequence>
<organism evidence="1 2">
    <name type="scientific">Brucella pecoris</name>
    <dbReference type="NCBI Taxonomy" id="867683"/>
    <lineage>
        <taxon>Bacteria</taxon>
        <taxon>Pseudomonadati</taxon>
        <taxon>Pseudomonadota</taxon>
        <taxon>Alphaproteobacteria</taxon>
        <taxon>Hyphomicrobiales</taxon>
        <taxon>Brucellaceae</taxon>
        <taxon>Brucella/Ochrobactrum group</taxon>
        <taxon>Brucella</taxon>
    </lineage>
</organism>
<proteinExistence type="predicted"/>
<dbReference type="Proteomes" id="UP000553980">
    <property type="component" value="Unassembled WGS sequence"/>
</dbReference>
<reference evidence="1 2" key="1">
    <citation type="submission" date="2020-08" db="EMBL/GenBank/DDBJ databases">
        <title>Genomic Encyclopedia of Type Strains, Phase IV (KMG-IV): sequencing the most valuable type-strain genomes for metagenomic binning, comparative biology and taxonomic classification.</title>
        <authorList>
            <person name="Goeker M."/>
        </authorList>
    </citation>
    <scope>NUCLEOTIDE SEQUENCE [LARGE SCALE GENOMIC DNA]</scope>
    <source>
        <strain evidence="1 2">DSM 23868</strain>
    </source>
</reference>
<dbReference type="AlphaFoldDB" id="A0AB34YVK7"/>
<gene>
    <name evidence="1" type="ORF">GGQ79_002602</name>
</gene>
<comment type="caution">
    <text evidence="1">The sequence shown here is derived from an EMBL/GenBank/DDBJ whole genome shotgun (WGS) entry which is preliminary data.</text>
</comment>
<evidence type="ECO:0000313" key="2">
    <source>
        <dbReference type="Proteomes" id="UP000553980"/>
    </source>
</evidence>
<protein>
    <submittedName>
        <fullName evidence="1">Uncharacterized protein</fullName>
    </submittedName>
</protein>
<accession>A0AB34YVK7</accession>
<keyword evidence="2" id="KW-1185">Reference proteome</keyword>
<name>A0AB34YVK7_9HYPH</name>
<evidence type="ECO:0000313" key="1">
    <source>
        <dbReference type="EMBL" id="MBB4094083.1"/>
    </source>
</evidence>